<evidence type="ECO:0000313" key="2">
    <source>
        <dbReference type="Proteomes" id="UP000076404"/>
    </source>
</evidence>
<reference evidence="1 2" key="2">
    <citation type="journal article" date="2016" name="Environ. Microbiol. Rep.">
        <title>Metagenomic evidence for the presence of phototrophic Gemmatimonadetes bacteria in diverse environments.</title>
        <authorList>
            <person name="Zeng Y."/>
            <person name="Baumbach J."/>
            <person name="Barbosa E.G."/>
            <person name="Azevedo V."/>
            <person name="Zhang C."/>
            <person name="Koblizek M."/>
        </authorList>
    </citation>
    <scope>NUCLEOTIDE SEQUENCE [LARGE SCALE GENOMIC DNA]</scope>
    <source>
        <strain evidence="1 2">AP64</strain>
    </source>
</reference>
<dbReference type="Proteomes" id="UP000076404">
    <property type="component" value="Chromosome"/>
</dbReference>
<dbReference type="AlphaFoldDB" id="A0A143BIN9"/>
<keyword evidence="2" id="KW-1185">Reference proteome</keyword>
<organism evidence="1 2">
    <name type="scientific">Gemmatimonas phototrophica</name>
    <dbReference type="NCBI Taxonomy" id="1379270"/>
    <lineage>
        <taxon>Bacteria</taxon>
        <taxon>Pseudomonadati</taxon>
        <taxon>Gemmatimonadota</taxon>
        <taxon>Gemmatimonadia</taxon>
        <taxon>Gemmatimonadales</taxon>
        <taxon>Gemmatimonadaceae</taxon>
        <taxon>Gemmatimonas</taxon>
    </lineage>
</organism>
<protein>
    <submittedName>
        <fullName evidence="1">Uncharacterized protein</fullName>
    </submittedName>
</protein>
<dbReference type="KEGG" id="gph:GEMMAAP_05640"/>
<sequence length="318" mass="34434">MHTPAASPPHLLSALTLVLGPPREPSPLFTEFQAGAQQGVSVADHAWAHHEHEALTALTHRDGSISTHTLLETLLGGVLQIGVLVADVERSWVRHADGQLYAAVTIVSEDVRPRAGGLALHDPSLVEALNAVSDTIATLDGRAWMQWSSRSWLDPEDPAQLSRSAALVGKMAEVVIQDSPAGLESAGDTEVELEAELLVAIRYGRAHADLPSAALTRELRALRHLDPMRPEWTRIVMDAFFLGALDTAQLQERVRTHDAAGLAFLYLGKERSDRLKVSPEVSPRFRGEIAAKTFMTAYALERLAPVVSAALLDVMTAQ</sequence>
<evidence type="ECO:0000313" key="1">
    <source>
        <dbReference type="EMBL" id="AMW04463.1"/>
    </source>
</evidence>
<proteinExistence type="predicted"/>
<accession>A0A143BIN9</accession>
<dbReference type="STRING" id="1379270.GEMMAAP_05640"/>
<name>A0A143BIN9_9BACT</name>
<dbReference type="EMBL" id="CP011454">
    <property type="protein sequence ID" value="AMW04463.1"/>
    <property type="molecule type" value="Genomic_DNA"/>
</dbReference>
<gene>
    <name evidence="1" type="ORF">GEMMAAP_05640</name>
</gene>
<reference evidence="1 2" key="1">
    <citation type="journal article" date="2014" name="Proc. Natl. Acad. Sci. U.S.A.">
        <title>Functional type 2 photosynthetic reaction centers found in the rare bacterial phylum Gemmatimonadetes.</title>
        <authorList>
            <person name="Zeng Y."/>
            <person name="Feng F."/>
            <person name="Medova H."/>
            <person name="Dean J."/>
            <person name="Koblizek M."/>
        </authorList>
    </citation>
    <scope>NUCLEOTIDE SEQUENCE [LARGE SCALE GENOMIC DNA]</scope>
    <source>
        <strain evidence="1 2">AP64</strain>
    </source>
</reference>